<dbReference type="InterPro" id="IPR008030">
    <property type="entry name" value="NmrA-like"/>
</dbReference>
<evidence type="ECO:0000313" key="4">
    <source>
        <dbReference type="EMBL" id="KAK1756676.1"/>
    </source>
</evidence>
<protein>
    <recommendedName>
        <fullName evidence="3">NmrA-like domain-containing protein</fullName>
    </recommendedName>
</protein>
<dbReference type="InterPro" id="IPR051609">
    <property type="entry name" value="NmrA/Isoflavone_reductase-like"/>
</dbReference>
<accession>A0AAJ0BEA8</accession>
<keyword evidence="1" id="KW-0521">NADP</keyword>
<evidence type="ECO:0000256" key="2">
    <source>
        <dbReference type="ARBA" id="ARBA00023002"/>
    </source>
</evidence>
<dbReference type="PANTHER" id="PTHR47706">
    <property type="entry name" value="NMRA-LIKE FAMILY PROTEIN"/>
    <property type="match status" value="1"/>
</dbReference>
<dbReference type="PANTHER" id="PTHR47706:SF11">
    <property type="entry name" value="ISOFLAVONE REDUCTASE FAMILY PROTEIN (AFU_ORTHOLOGUE AFUA_1G12510)"/>
    <property type="match status" value="1"/>
</dbReference>
<name>A0AAJ0BEA8_9PEZI</name>
<keyword evidence="2" id="KW-0560">Oxidoreductase</keyword>
<reference evidence="4" key="1">
    <citation type="submission" date="2023-06" db="EMBL/GenBank/DDBJ databases">
        <title>Genome-scale phylogeny and comparative genomics of the fungal order Sordariales.</title>
        <authorList>
            <consortium name="Lawrence Berkeley National Laboratory"/>
            <person name="Hensen N."/>
            <person name="Bonometti L."/>
            <person name="Westerberg I."/>
            <person name="Brannstrom I.O."/>
            <person name="Guillou S."/>
            <person name="Cros-Aarteil S."/>
            <person name="Calhoun S."/>
            <person name="Haridas S."/>
            <person name="Kuo A."/>
            <person name="Mondo S."/>
            <person name="Pangilinan J."/>
            <person name="Riley R."/>
            <person name="Labutti K."/>
            <person name="Andreopoulos B."/>
            <person name="Lipzen A."/>
            <person name="Chen C."/>
            <person name="Yanf M."/>
            <person name="Daum C."/>
            <person name="Ng V."/>
            <person name="Clum A."/>
            <person name="Steindorff A."/>
            <person name="Ohm R."/>
            <person name="Martin F."/>
            <person name="Silar P."/>
            <person name="Natvig D."/>
            <person name="Lalanne C."/>
            <person name="Gautier V."/>
            <person name="Ament-Velasquez S.L."/>
            <person name="Kruys A."/>
            <person name="Hutchinson M.I."/>
            <person name="Powell A.J."/>
            <person name="Barry K."/>
            <person name="Miller A.N."/>
            <person name="Grigoriev I.V."/>
            <person name="Debuchy R."/>
            <person name="Gladieux P."/>
            <person name="Thoren M.H."/>
            <person name="Johannesson H."/>
        </authorList>
    </citation>
    <scope>NUCLEOTIDE SEQUENCE</scope>
    <source>
        <strain evidence="4">PSN4</strain>
    </source>
</reference>
<dbReference type="GO" id="GO:0016491">
    <property type="term" value="F:oxidoreductase activity"/>
    <property type="evidence" value="ECO:0007669"/>
    <property type="project" value="UniProtKB-KW"/>
</dbReference>
<feature type="domain" description="NmrA-like" evidence="3">
    <location>
        <begin position="7"/>
        <end position="256"/>
    </location>
</feature>
<dbReference type="EMBL" id="MU839831">
    <property type="protein sequence ID" value="KAK1756676.1"/>
    <property type="molecule type" value="Genomic_DNA"/>
</dbReference>
<sequence>MASFAPSHILIFGGTGTIGKYITASVLRAKPAFNKVTLFTSANTVATKSELLDKWKGEGLSVIVGNIESESDVTAAYKGVDTVISAVGRGALHTQFALLRLAEASDSVKWFLPSEYGTDIEHNTDKSPHEKPHQFKLQVRKQVRENIKKLAVTYVVTGPYFDMWVNTMPGIEKAGGFVPDKKEAYVIDEGEGKVGFCTMWDVGKFVVATLRHPEVSLNKALKVQSFIVTPNEVVAEYERQTGSKFHVTKTPLDEIRKLEAEAWEQGHPAATGYTLRRIWAEGGTLYEKNDNELLGLGPAELDSLEVAVKKALAGGYKKDTF</sequence>
<dbReference type="Proteomes" id="UP001239445">
    <property type="component" value="Unassembled WGS sequence"/>
</dbReference>
<dbReference type="Pfam" id="PF05368">
    <property type="entry name" value="NmrA"/>
    <property type="match status" value="1"/>
</dbReference>
<gene>
    <name evidence="4" type="ORF">QBC47DRAFT_168166</name>
</gene>
<dbReference type="SUPFAM" id="SSF51735">
    <property type="entry name" value="NAD(P)-binding Rossmann-fold domains"/>
    <property type="match status" value="1"/>
</dbReference>
<evidence type="ECO:0000313" key="5">
    <source>
        <dbReference type="Proteomes" id="UP001239445"/>
    </source>
</evidence>
<keyword evidence="5" id="KW-1185">Reference proteome</keyword>
<dbReference type="Gene3D" id="3.90.25.10">
    <property type="entry name" value="UDP-galactose 4-epimerase, domain 1"/>
    <property type="match status" value="1"/>
</dbReference>
<dbReference type="Gene3D" id="3.40.50.720">
    <property type="entry name" value="NAD(P)-binding Rossmann-like Domain"/>
    <property type="match status" value="1"/>
</dbReference>
<comment type="caution">
    <text evidence="4">The sequence shown here is derived from an EMBL/GenBank/DDBJ whole genome shotgun (WGS) entry which is preliminary data.</text>
</comment>
<evidence type="ECO:0000256" key="1">
    <source>
        <dbReference type="ARBA" id="ARBA00022857"/>
    </source>
</evidence>
<evidence type="ECO:0000259" key="3">
    <source>
        <dbReference type="Pfam" id="PF05368"/>
    </source>
</evidence>
<proteinExistence type="predicted"/>
<dbReference type="CDD" id="cd05259">
    <property type="entry name" value="PCBER_SDR_a"/>
    <property type="match status" value="1"/>
</dbReference>
<dbReference type="AlphaFoldDB" id="A0AAJ0BEA8"/>
<dbReference type="InterPro" id="IPR036291">
    <property type="entry name" value="NAD(P)-bd_dom_sf"/>
</dbReference>
<dbReference type="InterPro" id="IPR045312">
    <property type="entry name" value="PCBER-like"/>
</dbReference>
<organism evidence="4 5">
    <name type="scientific">Echria macrotheca</name>
    <dbReference type="NCBI Taxonomy" id="438768"/>
    <lineage>
        <taxon>Eukaryota</taxon>
        <taxon>Fungi</taxon>
        <taxon>Dikarya</taxon>
        <taxon>Ascomycota</taxon>
        <taxon>Pezizomycotina</taxon>
        <taxon>Sordariomycetes</taxon>
        <taxon>Sordariomycetidae</taxon>
        <taxon>Sordariales</taxon>
        <taxon>Schizotheciaceae</taxon>
        <taxon>Echria</taxon>
    </lineage>
</organism>